<dbReference type="GeneID" id="63783424"/>
<dbReference type="Gene3D" id="3.40.309.10">
    <property type="entry name" value="Aldehyde Dehydrogenase, Chain A, domain 2"/>
    <property type="match status" value="1"/>
</dbReference>
<dbReference type="OrthoDB" id="440325at2759"/>
<protein>
    <recommendedName>
        <fullName evidence="4">Aldehyde dehydrogenase</fullName>
    </recommendedName>
</protein>
<dbReference type="Gene3D" id="3.40.605.10">
    <property type="entry name" value="Aldehyde Dehydrogenase, Chain A, domain 1"/>
    <property type="match status" value="1"/>
</dbReference>
<name>A0A1Y2FKE4_PROLT</name>
<dbReference type="InterPro" id="IPR016163">
    <property type="entry name" value="Ald_DH_C"/>
</dbReference>
<proteinExistence type="inferred from homology"/>
<dbReference type="InterPro" id="IPR016161">
    <property type="entry name" value="Ald_DH/histidinol_DH"/>
</dbReference>
<dbReference type="EMBL" id="MCFI01000007">
    <property type="protein sequence ID" value="ORY83834.1"/>
    <property type="molecule type" value="Genomic_DNA"/>
</dbReference>
<dbReference type="InterPro" id="IPR029510">
    <property type="entry name" value="Ald_DH_CS_GLU"/>
</dbReference>
<dbReference type="PANTHER" id="PTHR43570:SF16">
    <property type="entry name" value="ALDEHYDE DEHYDROGENASE TYPE III, ISOFORM Q"/>
    <property type="match status" value="1"/>
</dbReference>
<dbReference type="FunFam" id="3.40.309.10:FF:000003">
    <property type="entry name" value="Aldehyde dehydrogenase"/>
    <property type="match status" value="1"/>
</dbReference>
<evidence type="ECO:0000259" key="8">
    <source>
        <dbReference type="Pfam" id="PF00171"/>
    </source>
</evidence>
<dbReference type="GO" id="GO:0004029">
    <property type="term" value="F:aldehyde dehydrogenase (NAD+) activity"/>
    <property type="evidence" value="ECO:0007669"/>
    <property type="project" value="TreeGrafter"/>
</dbReference>
<keyword evidence="10" id="KW-1185">Reference proteome</keyword>
<feature type="active site" evidence="5">
    <location>
        <position position="251"/>
    </location>
</feature>
<sequence>MSYVATTKAEIDAYVSTLRSTFLSNKTKPLEYRRTQLKKFWEAMDAHEVEFQQALAKDFGKPPEEVILTETNTLKAEAIEVMQALPKWIKDEKGHANFPFNLAGPKIQKTPLGASLIIGAWNYPLFVTFGPLIGAIAAGCPCVIKPSELAPETAAVMQRAIHKHLDPTAYRVVLGAVEETTHLLAQKWGTIFYTGGGNVGRIVATAAAKHLTPVTLELGGKNAVILTKNSDLNLAAKRIAWGKVTNAGQTCVAPDFILFVDTGLEEKFIAAWKKSVAEFYPGEAWRKPGKYTRIVNENHYKRITKLLKDTRGRVVSGGFTDASQRLIEPTLVAGCTPEDSLMSEEIFGPVLPMLNMSSLNEAISFLQGRDASLALYIFTSDKSESEKLLSSVTSGGAMINDVLSHCALTSMPFGGVGESGTGAHNGIYGFNAFTHQRTVVNQPAWLELLFGVRYAPYTPSKMKQLAALAPKKFWNADYSERSRLVKILRFTLTLGALIGAYRYVKIQARL</sequence>
<dbReference type="Pfam" id="PF00171">
    <property type="entry name" value="Aldedh"/>
    <property type="match status" value="1"/>
</dbReference>
<evidence type="ECO:0000256" key="5">
    <source>
        <dbReference type="PIRSR" id="PIRSR036492-1"/>
    </source>
</evidence>
<dbReference type="PANTHER" id="PTHR43570">
    <property type="entry name" value="ALDEHYDE DEHYDROGENASE"/>
    <property type="match status" value="1"/>
</dbReference>
<dbReference type="FunFam" id="3.40.605.10:FF:000004">
    <property type="entry name" value="Aldehyde dehydrogenase"/>
    <property type="match status" value="1"/>
</dbReference>
<comment type="caution">
    <text evidence="9">The sequence shown here is derived from an EMBL/GenBank/DDBJ whole genome shotgun (WGS) entry which is preliminary data.</text>
</comment>
<organism evidence="9 10">
    <name type="scientific">Protomyces lactucae-debilis</name>
    <dbReference type="NCBI Taxonomy" id="2754530"/>
    <lineage>
        <taxon>Eukaryota</taxon>
        <taxon>Fungi</taxon>
        <taxon>Dikarya</taxon>
        <taxon>Ascomycota</taxon>
        <taxon>Taphrinomycotina</taxon>
        <taxon>Taphrinomycetes</taxon>
        <taxon>Taphrinales</taxon>
        <taxon>Protomycetaceae</taxon>
        <taxon>Protomyces</taxon>
    </lineage>
</organism>
<evidence type="ECO:0000256" key="2">
    <source>
        <dbReference type="ARBA" id="ARBA00023002"/>
    </source>
</evidence>
<dbReference type="InterPro" id="IPR016162">
    <property type="entry name" value="Ald_DH_N"/>
</dbReference>
<reference evidence="9 10" key="1">
    <citation type="submission" date="2016-07" db="EMBL/GenBank/DDBJ databases">
        <title>Pervasive Adenine N6-methylation of Active Genes in Fungi.</title>
        <authorList>
            <consortium name="DOE Joint Genome Institute"/>
            <person name="Mondo S.J."/>
            <person name="Dannebaum R.O."/>
            <person name="Kuo R.C."/>
            <person name="Labutti K."/>
            <person name="Haridas S."/>
            <person name="Kuo A."/>
            <person name="Salamov A."/>
            <person name="Ahrendt S.R."/>
            <person name="Lipzen A."/>
            <person name="Sullivan W."/>
            <person name="Andreopoulos W.B."/>
            <person name="Clum A."/>
            <person name="Lindquist E."/>
            <person name="Daum C."/>
            <person name="Ramamoorthy G.K."/>
            <person name="Gryganskyi A."/>
            <person name="Culley D."/>
            <person name="Magnuson J.K."/>
            <person name="James T.Y."/>
            <person name="O'Malley M.A."/>
            <person name="Stajich J.E."/>
            <person name="Spatafora J.W."/>
            <person name="Visel A."/>
            <person name="Grigoriev I.V."/>
        </authorList>
    </citation>
    <scope>NUCLEOTIDE SEQUENCE [LARGE SCALE GENOMIC DNA]</scope>
    <source>
        <strain evidence="9 10">12-1054</strain>
    </source>
</reference>
<keyword evidence="3" id="KW-0520">NAD</keyword>
<dbReference type="InterPro" id="IPR012394">
    <property type="entry name" value="Aldehyde_DH_NAD(P)"/>
</dbReference>
<dbReference type="GO" id="GO:0006081">
    <property type="term" value="P:aldehyde metabolic process"/>
    <property type="evidence" value="ECO:0007669"/>
    <property type="project" value="InterPro"/>
</dbReference>
<dbReference type="AlphaFoldDB" id="A0A1Y2FKE4"/>
<dbReference type="GO" id="GO:0005737">
    <property type="term" value="C:cytoplasm"/>
    <property type="evidence" value="ECO:0007669"/>
    <property type="project" value="TreeGrafter"/>
</dbReference>
<evidence type="ECO:0000313" key="10">
    <source>
        <dbReference type="Proteomes" id="UP000193685"/>
    </source>
</evidence>
<evidence type="ECO:0000256" key="6">
    <source>
        <dbReference type="PROSITE-ProRule" id="PRU10007"/>
    </source>
</evidence>
<keyword evidence="2 4" id="KW-0560">Oxidoreductase</keyword>
<comment type="similarity">
    <text evidence="1 4 7">Belongs to the aldehyde dehydrogenase family.</text>
</comment>
<evidence type="ECO:0000256" key="1">
    <source>
        <dbReference type="ARBA" id="ARBA00009986"/>
    </source>
</evidence>
<evidence type="ECO:0000256" key="7">
    <source>
        <dbReference type="RuleBase" id="RU003345"/>
    </source>
</evidence>
<evidence type="ECO:0000256" key="3">
    <source>
        <dbReference type="ARBA" id="ARBA00023027"/>
    </source>
</evidence>
<accession>A0A1Y2FKE4</accession>
<gene>
    <name evidence="9" type="ORF">BCR37DRAFT_280754</name>
</gene>
<evidence type="ECO:0000313" key="9">
    <source>
        <dbReference type="EMBL" id="ORY83834.1"/>
    </source>
</evidence>
<dbReference type="STRING" id="56484.A0A1Y2FKE4"/>
<dbReference type="PROSITE" id="PS00687">
    <property type="entry name" value="ALDEHYDE_DEHYDR_GLU"/>
    <property type="match status" value="1"/>
</dbReference>
<dbReference type="InterPro" id="IPR015590">
    <property type="entry name" value="Aldehyde_DH_dom"/>
</dbReference>
<feature type="active site" evidence="5 6">
    <location>
        <position position="217"/>
    </location>
</feature>
<dbReference type="Proteomes" id="UP000193685">
    <property type="component" value="Unassembled WGS sequence"/>
</dbReference>
<dbReference type="PROSITE" id="PS00070">
    <property type="entry name" value="ALDEHYDE_DEHYDR_CYS"/>
    <property type="match status" value="1"/>
</dbReference>
<dbReference type="RefSeq" id="XP_040726129.1">
    <property type="nucleotide sequence ID" value="XM_040866825.1"/>
</dbReference>
<dbReference type="PIRSF" id="PIRSF036492">
    <property type="entry name" value="ALDH"/>
    <property type="match status" value="1"/>
</dbReference>
<evidence type="ECO:0000256" key="4">
    <source>
        <dbReference type="PIRNR" id="PIRNR036492"/>
    </source>
</evidence>
<dbReference type="OMA" id="EIDWCKQ"/>
<feature type="domain" description="Aldehyde dehydrogenase" evidence="8">
    <location>
        <begin position="5"/>
        <end position="439"/>
    </location>
</feature>
<dbReference type="InterPro" id="IPR016160">
    <property type="entry name" value="Ald_DH_CS_CYS"/>
</dbReference>
<dbReference type="SUPFAM" id="SSF53720">
    <property type="entry name" value="ALDH-like"/>
    <property type="match status" value="1"/>
</dbReference>